<protein>
    <submittedName>
        <fullName evidence="2">Uncharacterized protein</fullName>
    </submittedName>
</protein>
<sequence>MKKFLVTMLVVMLVAMGLTPASSYADSSSSAKESSPQSFFPAYSSIANSDSLLSGLTPEEYNEVIKNAKPIESIAVEKEKTQLDQKISPMSLGAWSFSHHSRDDGAVYSNKFSVNNAAILNFHVVQWADGSSWSSPEVGYLLVNKNYLGEVFAVYGRYTDENRDFQIKAPGFGEYQVMVLNLNDYTISGNGYVTF</sequence>
<feature type="signal peptide" evidence="1">
    <location>
        <begin position="1"/>
        <end position="25"/>
    </location>
</feature>
<name>A0A7H0Y9S5_9BACL</name>
<dbReference type="RefSeq" id="WP_190298442.1">
    <property type="nucleotide sequence ID" value="NZ_CP061172.1"/>
</dbReference>
<evidence type="ECO:0000256" key="1">
    <source>
        <dbReference type="SAM" id="SignalP"/>
    </source>
</evidence>
<evidence type="ECO:0000313" key="2">
    <source>
        <dbReference type="EMBL" id="QNR67833.1"/>
    </source>
</evidence>
<evidence type="ECO:0000313" key="3">
    <source>
        <dbReference type="Proteomes" id="UP000516384"/>
    </source>
</evidence>
<keyword evidence="1" id="KW-0732">Signal</keyword>
<reference evidence="2 3" key="1">
    <citation type="submission" date="2020-09" db="EMBL/GenBank/DDBJ databases">
        <title>Characterization of Paenibacillus peoriae strain ZF390 with broad-spectrum antimicrobial activity as a potential biocontrol agent.</title>
        <authorList>
            <person name="Li L."/>
            <person name="Zhao Y."/>
            <person name="Li B."/>
            <person name="Xie X."/>
        </authorList>
    </citation>
    <scope>NUCLEOTIDE SEQUENCE [LARGE SCALE GENOMIC DNA]</scope>
    <source>
        <strain evidence="2 3">ZF390</strain>
    </source>
</reference>
<gene>
    <name evidence="2" type="ORF">IAQ67_01460</name>
</gene>
<accession>A0A7H0Y9S5</accession>
<organism evidence="2 3">
    <name type="scientific">Paenibacillus peoriae</name>
    <dbReference type="NCBI Taxonomy" id="59893"/>
    <lineage>
        <taxon>Bacteria</taxon>
        <taxon>Bacillati</taxon>
        <taxon>Bacillota</taxon>
        <taxon>Bacilli</taxon>
        <taxon>Bacillales</taxon>
        <taxon>Paenibacillaceae</taxon>
        <taxon>Paenibacillus</taxon>
    </lineage>
</organism>
<dbReference type="EMBL" id="CP061172">
    <property type="protein sequence ID" value="QNR67833.1"/>
    <property type="molecule type" value="Genomic_DNA"/>
</dbReference>
<feature type="chain" id="PRO_5038977141" evidence="1">
    <location>
        <begin position="26"/>
        <end position="195"/>
    </location>
</feature>
<dbReference type="AlphaFoldDB" id="A0A7H0Y9S5"/>
<dbReference type="Proteomes" id="UP000516384">
    <property type="component" value="Chromosome"/>
</dbReference>
<proteinExistence type="predicted"/>